<dbReference type="EMBL" id="BLLK01000019">
    <property type="protein sequence ID" value="GFH43975.1"/>
    <property type="molecule type" value="Genomic_DNA"/>
</dbReference>
<organism evidence="2 3">
    <name type="scientific">Chaetoceros tenuissimus</name>
    <dbReference type="NCBI Taxonomy" id="426638"/>
    <lineage>
        <taxon>Eukaryota</taxon>
        <taxon>Sar</taxon>
        <taxon>Stramenopiles</taxon>
        <taxon>Ochrophyta</taxon>
        <taxon>Bacillariophyta</taxon>
        <taxon>Coscinodiscophyceae</taxon>
        <taxon>Chaetocerotophycidae</taxon>
        <taxon>Chaetocerotales</taxon>
        <taxon>Chaetocerotaceae</taxon>
        <taxon>Chaetoceros</taxon>
    </lineage>
</organism>
<evidence type="ECO:0000256" key="1">
    <source>
        <dbReference type="SAM" id="MobiDB-lite"/>
    </source>
</evidence>
<protein>
    <submittedName>
        <fullName evidence="2">Uncharacterized protein</fullName>
    </submittedName>
</protein>
<gene>
    <name evidence="2" type="ORF">CTEN210_00449</name>
</gene>
<feature type="compositionally biased region" description="Basic and acidic residues" evidence="1">
    <location>
        <begin position="92"/>
        <end position="101"/>
    </location>
</feature>
<feature type="region of interest" description="Disordered" evidence="1">
    <location>
        <begin position="1"/>
        <end position="79"/>
    </location>
</feature>
<evidence type="ECO:0000313" key="2">
    <source>
        <dbReference type="EMBL" id="GFH43975.1"/>
    </source>
</evidence>
<feature type="compositionally biased region" description="Polar residues" evidence="1">
    <location>
        <begin position="30"/>
        <end position="41"/>
    </location>
</feature>
<reference evidence="2 3" key="1">
    <citation type="journal article" date="2021" name="Sci. Rep.">
        <title>The genome of the diatom Chaetoceros tenuissimus carries an ancient integrated fragment of an extant virus.</title>
        <authorList>
            <person name="Hongo Y."/>
            <person name="Kimura K."/>
            <person name="Takaki Y."/>
            <person name="Yoshida Y."/>
            <person name="Baba S."/>
            <person name="Kobayashi G."/>
            <person name="Nagasaki K."/>
            <person name="Hano T."/>
            <person name="Tomaru Y."/>
        </authorList>
    </citation>
    <scope>NUCLEOTIDE SEQUENCE [LARGE SCALE GENOMIC DNA]</scope>
    <source>
        <strain evidence="2 3">NIES-3715</strain>
    </source>
</reference>
<keyword evidence="3" id="KW-1185">Reference proteome</keyword>
<dbReference type="Proteomes" id="UP001054902">
    <property type="component" value="Unassembled WGS sequence"/>
</dbReference>
<comment type="caution">
    <text evidence="2">The sequence shown here is derived from an EMBL/GenBank/DDBJ whole genome shotgun (WGS) entry which is preliminary data.</text>
</comment>
<name>A0AAD3CF63_9STRA</name>
<accession>A0AAD3CF63</accession>
<dbReference type="AlphaFoldDB" id="A0AAD3CF63"/>
<proteinExistence type="predicted"/>
<feature type="region of interest" description="Disordered" evidence="1">
    <location>
        <begin position="92"/>
        <end position="111"/>
    </location>
</feature>
<sequence length="128" mass="13944">MGTAAQVLEVGEQYPVEQSLPDAHGEPTAPSLQNPKTQIDELQSLPDPRAPSLHEPETQNDELQSLPVAHGEPKAPSVHELTTVDCEEWRVERQKQQHDNNGHIPPGHSPSMPAFLCTFAVGASKTMV</sequence>
<evidence type="ECO:0000313" key="3">
    <source>
        <dbReference type="Proteomes" id="UP001054902"/>
    </source>
</evidence>